<dbReference type="EMBL" id="CH473987">
    <property type="protein sequence ID" value="EDM18710.1"/>
    <property type="molecule type" value="Genomic_DNA"/>
</dbReference>
<proteinExistence type="predicted"/>
<reference evidence="1 2" key="1">
    <citation type="submission" date="2005-09" db="EMBL/GenBank/DDBJ databases">
        <authorList>
            <person name="Mural R.J."/>
            <person name="Li P.W."/>
            <person name="Adams M.D."/>
            <person name="Amanatides P.G."/>
            <person name="Baden-Tillson H."/>
            <person name="Barnstead M."/>
            <person name="Chin S.H."/>
            <person name="Dew I."/>
            <person name="Evans C.A."/>
            <person name="Ferriera S."/>
            <person name="Flanigan M."/>
            <person name="Fosler C."/>
            <person name="Glodek A."/>
            <person name="Gu Z."/>
            <person name="Holt R.A."/>
            <person name="Jennings D."/>
            <person name="Kraft C.L."/>
            <person name="Lu F."/>
            <person name="Nguyen T."/>
            <person name="Nusskern D.R."/>
            <person name="Pfannkoch C.M."/>
            <person name="Sitter C."/>
            <person name="Sutton G.G."/>
            <person name="Venter J.C."/>
            <person name="Wang Z."/>
            <person name="Woodage T."/>
            <person name="Zheng X.H."/>
            <person name="Zhong F."/>
        </authorList>
    </citation>
    <scope>NUCLEOTIDE SEQUENCE [LARGE SCALE GENOMIC DNA]</scope>
    <source>
        <strain>BN</strain>
        <strain evidence="2">Sprague-Dawley</strain>
    </source>
</reference>
<evidence type="ECO:0000313" key="1">
    <source>
        <dbReference type="EMBL" id="EDM18710.1"/>
    </source>
</evidence>
<sequence length="93" mass="10402">MCVCVLFIPGHLYRTISKLGFDCMRSPYLVSPSPLHPDIPRTCTITSIYFDDLRVCPTLWYPSPVLYRQGASTAPFGSISLGIMISLSQYIIV</sequence>
<gene>
    <name evidence="1" type="primary">Dscr1l1</name>
    <name evidence="1" type="ORF">rCG_43636</name>
</gene>
<dbReference type="AlphaFoldDB" id="A6JJ22"/>
<name>A6JJ22_RAT</name>
<organism evidence="1 2">
    <name type="scientific">Rattus norvegicus</name>
    <name type="common">Rat</name>
    <dbReference type="NCBI Taxonomy" id="10116"/>
    <lineage>
        <taxon>Eukaryota</taxon>
        <taxon>Metazoa</taxon>
        <taxon>Chordata</taxon>
        <taxon>Craniata</taxon>
        <taxon>Vertebrata</taxon>
        <taxon>Euteleostomi</taxon>
        <taxon>Mammalia</taxon>
        <taxon>Eutheria</taxon>
        <taxon>Euarchontoglires</taxon>
        <taxon>Glires</taxon>
        <taxon>Rodentia</taxon>
        <taxon>Myomorpha</taxon>
        <taxon>Muroidea</taxon>
        <taxon>Muridae</taxon>
        <taxon>Murinae</taxon>
        <taxon>Rattus</taxon>
    </lineage>
</organism>
<evidence type="ECO:0000313" key="2">
    <source>
        <dbReference type="Proteomes" id="UP000234681"/>
    </source>
</evidence>
<protein>
    <submittedName>
        <fullName evidence="1">Down syndrome critical region gene 1-like 1, isoform CRA_c</fullName>
    </submittedName>
</protein>
<accession>A6JJ22</accession>
<dbReference type="Proteomes" id="UP000234681">
    <property type="component" value="Chromosome 9"/>
</dbReference>